<proteinExistence type="predicted"/>
<evidence type="ECO:0000313" key="2">
    <source>
        <dbReference type="EMBL" id="TRY63074.1"/>
    </source>
</evidence>
<feature type="compositionally biased region" description="Basic and acidic residues" evidence="1">
    <location>
        <begin position="119"/>
        <end position="129"/>
    </location>
</feature>
<gene>
    <name evidence="2" type="ORF">TCAL_04941</name>
</gene>
<name>A0A553NC97_TIGCA</name>
<keyword evidence="3" id="KW-1185">Reference proteome</keyword>
<evidence type="ECO:0000256" key="1">
    <source>
        <dbReference type="SAM" id="MobiDB-lite"/>
    </source>
</evidence>
<dbReference type="AlphaFoldDB" id="A0A553NC97"/>
<feature type="region of interest" description="Disordered" evidence="1">
    <location>
        <begin position="118"/>
        <end position="138"/>
    </location>
</feature>
<organism evidence="2 3">
    <name type="scientific">Tigriopus californicus</name>
    <name type="common">Marine copepod</name>
    <dbReference type="NCBI Taxonomy" id="6832"/>
    <lineage>
        <taxon>Eukaryota</taxon>
        <taxon>Metazoa</taxon>
        <taxon>Ecdysozoa</taxon>
        <taxon>Arthropoda</taxon>
        <taxon>Crustacea</taxon>
        <taxon>Multicrustacea</taxon>
        <taxon>Hexanauplia</taxon>
        <taxon>Copepoda</taxon>
        <taxon>Harpacticoida</taxon>
        <taxon>Harpacticidae</taxon>
        <taxon>Tigriopus</taxon>
    </lineage>
</organism>
<evidence type="ECO:0000313" key="3">
    <source>
        <dbReference type="Proteomes" id="UP000318571"/>
    </source>
</evidence>
<sequence length="138" mass="15273">MNDPSIHRTLKYFGAFLARESQVVSNTSLERIRRQIMAVPLHQDSDSLADLADHLTNCLTALIYQAEGNPETSLNVSKIDQTEEEDIVEGVELDKAGEEASLATFELDSDVVEIVVSSQKEETTEKEKFTIPLSDSSS</sequence>
<dbReference type="Proteomes" id="UP000318571">
    <property type="component" value="Chromosome 10"/>
</dbReference>
<protein>
    <submittedName>
        <fullName evidence="2">Uncharacterized protein</fullName>
    </submittedName>
</protein>
<dbReference type="EMBL" id="VCGU01000458">
    <property type="protein sequence ID" value="TRY63074.1"/>
    <property type="molecule type" value="Genomic_DNA"/>
</dbReference>
<comment type="caution">
    <text evidence="2">The sequence shown here is derived from an EMBL/GenBank/DDBJ whole genome shotgun (WGS) entry which is preliminary data.</text>
</comment>
<reference evidence="2 3" key="1">
    <citation type="journal article" date="2018" name="Nat. Ecol. Evol.">
        <title>Genomic signatures of mitonuclear coevolution across populations of Tigriopus californicus.</title>
        <authorList>
            <person name="Barreto F.S."/>
            <person name="Watson E.T."/>
            <person name="Lima T.G."/>
            <person name="Willett C.S."/>
            <person name="Edmands S."/>
            <person name="Li W."/>
            <person name="Burton R.S."/>
        </authorList>
    </citation>
    <scope>NUCLEOTIDE SEQUENCE [LARGE SCALE GENOMIC DNA]</scope>
    <source>
        <strain evidence="2 3">San Diego</strain>
    </source>
</reference>
<accession>A0A553NC97</accession>